<evidence type="ECO:0000313" key="2">
    <source>
        <dbReference type="EMBL" id="JAD20403.1"/>
    </source>
</evidence>
<sequence>MTAHVEGWRPLVVGAILWLHTKLLASSLVMEFSMEP</sequence>
<feature type="transmembrane region" description="Helical" evidence="1">
    <location>
        <begin position="12"/>
        <end position="30"/>
    </location>
</feature>
<dbReference type="EMBL" id="GBRH01277492">
    <property type="protein sequence ID" value="JAD20403.1"/>
    <property type="molecule type" value="Transcribed_RNA"/>
</dbReference>
<name>A0A0A8Y5Y4_ARUDO</name>
<accession>A0A0A8Y5Y4</accession>
<organism evidence="2">
    <name type="scientific">Arundo donax</name>
    <name type="common">Giant reed</name>
    <name type="synonym">Donax arundinaceus</name>
    <dbReference type="NCBI Taxonomy" id="35708"/>
    <lineage>
        <taxon>Eukaryota</taxon>
        <taxon>Viridiplantae</taxon>
        <taxon>Streptophyta</taxon>
        <taxon>Embryophyta</taxon>
        <taxon>Tracheophyta</taxon>
        <taxon>Spermatophyta</taxon>
        <taxon>Magnoliopsida</taxon>
        <taxon>Liliopsida</taxon>
        <taxon>Poales</taxon>
        <taxon>Poaceae</taxon>
        <taxon>PACMAD clade</taxon>
        <taxon>Arundinoideae</taxon>
        <taxon>Arundineae</taxon>
        <taxon>Arundo</taxon>
    </lineage>
</organism>
<proteinExistence type="predicted"/>
<keyword evidence="1" id="KW-0472">Membrane</keyword>
<evidence type="ECO:0000256" key="1">
    <source>
        <dbReference type="SAM" id="Phobius"/>
    </source>
</evidence>
<protein>
    <submittedName>
        <fullName evidence="2">Uncharacterized protein</fullName>
    </submittedName>
</protein>
<keyword evidence="1" id="KW-1133">Transmembrane helix</keyword>
<reference evidence="2" key="1">
    <citation type="submission" date="2014-09" db="EMBL/GenBank/DDBJ databases">
        <authorList>
            <person name="Magalhaes I.L.F."/>
            <person name="Oliveira U."/>
            <person name="Santos F.R."/>
            <person name="Vidigal T.H.D.A."/>
            <person name="Brescovit A.D."/>
            <person name="Santos A.J."/>
        </authorList>
    </citation>
    <scope>NUCLEOTIDE SEQUENCE</scope>
    <source>
        <tissue evidence="2">Shoot tissue taken approximately 20 cm above the soil surface</tissue>
    </source>
</reference>
<reference evidence="2" key="2">
    <citation type="journal article" date="2015" name="Data Brief">
        <title>Shoot transcriptome of the giant reed, Arundo donax.</title>
        <authorList>
            <person name="Barrero R.A."/>
            <person name="Guerrero F.D."/>
            <person name="Moolhuijzen P."/>
            <person name="Goolsby J.A."/>
            <person name="Tidwell J."/>
            <person name="Bellgard S.E."/>
            <person name="Bellgard M.I."/>
        </authorList>
    </citation>
    <scope>NUCLEOTIDE SEQUENCE</scope>
    <source>
        <tissue evidence="2">Shoot tissue taken approximately 20 cm above the soil surface</tissue>
    </source>
</reference>
<dbReference type="AlphaFoldDB" id="A0A0A8Y5Y4"/>
<keyword evidence="1" id="KW-0812">Transmembrane</keyword>